<organism evidence="3 4">
    <name type="scientific">Brevibacillus choshinensis</name>
    <dbReference type="NCBI Taxonomy" id="54911"/>
    <lineage>
        <taxon>Bacteria</taxon>
        <taxon>Bacillati</taxon>
        <taxon>Bacillota</taxon>
        <taxon>Bacilli</taxon>
        <taxon>Bacillales</taxon>
        <taxon>Paenibacillaceae</taxon>
        <taxon>Brevibacillus</taxon>
    </lineage>
</organism>
<feature type="transmembrane region" description="Helical" evidence="1">
    <location>
        <begin position="53"/>
        <end position="71"/>
    </location>
</feature>
<dbReference type="Gene3D" id="1.20.120.1220">
    <property type="match status" value="1"/>
</dbReference>
<dbReference type="InterPro" id="IPR000045">
    <property type="entry name" value="Prepilin_IV_endopep_pep"/>
</dbReference>
<feature type="transmembrane region" description="Helical" evidence="1">
    <location>
        <begin position="91"/>
        <end position="114"/>
    </location>
</feature>
<evidence type="ECO:0000313" key="4">
    <source>
        <dbReference type="Proteomes" id="UP000596248"/>
    </source>
</evidence>
<gene>
    <name evidence="3" type="ORF">JNE38_09835</name>
</gene>
<keyword evidence="1" id="KW-1133">Transmembrane helix</keyword>
<reference evidence="3 4" key="1">
    <citation type="submission" date="2021-01" db="EMBL/GenBank/DDBJ databases">
        <title>Identification of strong promoters based on the transcriptome of Brevibacillus choshinensis.</title>
        <authorList>
            <person name="Yao D."/>
            <person name="Zhang K."/>
            <person name="Wu J."/>
        </authorList>
    </citation>
    <scope>NUCLEOTIDE SEQUENCE [LARGE SCALE GENOMIC DNA]</scope>
    <source>
        <strain evidence="3 4">HPD31-SP3</strain>
    </source>
</reference>
<keyword evidence="4" id="KW-1185">Reference proteome</keyword>
<dbReference type="Pfam" id="PF01478">
    <property type="entry name" value="Peptidase_A24"/>
    <property type="match status" value="1"/>
</dbReference>
<dbReference type="Proteomes" id="UP000596248">
    <property type="component" value="Chromosome"/>
</dbReference>
<accession>A0ABX7FVN5</accession>
<feature type="transmembrane region" description="Helical" evidence="1">
    <location>
        <begin position="27"/>
        <end position="46"/>
    </location>
</feature>
<dbReference type="RefSeq" id="WP_203356389.1">
    <property type="nucleotide sequence ID" value="NZ_CP069127.1"/>
</dbReference>
<evidence type="ECO:0000313" key="3">
    <source>
        <dbReference type="EMBL" id="QRG69396.1"/>
    </source>
</evidence>
<evidence type="ECO:0000259" key="2">
    <source>
        <dbReference type="Pfam" id="PF01478"/>
    </source>
</evidence>
<protein>
    <submittedName>
        <fullName evidence="3">Prepilin peptidase</fullName>
    </submittedName>
</protein>
<feature type="transmembrane region" description="Helical" evidence="1">
    <location>
        <begin position="126"/>
        <end position="145"/>
    </location>
</feature>
<evidence type="ECO:0000256" key="1">
    <source>
        <dbReference type="SAM" id="Phobius"/>
    </source>
</evidence>
<dbReference type="EMBL" id="CP069127">
    <property type="protein sequence ID" value="QRG69396.1"/>
    <property type="molecule type" value="Genomic_DNA"/>
</dbReference>
<proteinExistence type="predicted"/>
<keyword evidence="1" id="KW-0472">Membrane</keyword>
<keyword evidence="1" id="KW-0812">Transmembrane</keyword>
<sequence>MAIAWILILLCVIVSWSDVGKRRIPNRALLAGLLVIAGSAIESWTMEEWMAHLSFGVAIILAFGCVAWLWPDHLGMGDAKLLGVLGFTLGLRPFVWVLTAACFLILLFSLWLLTLKRMNGKSSLPFAPFATLGLICYQISVWLSAS</sequence>
<feature type="domain" description="Prepilin type IV endopeptidase peptidase" evidence="2">
    <location>
        <begin position="5"/>
        <end position="110"/>
    </location>
</feature>
<name>A0ABX7FVN5_BRECH</name>